<dbReference type="InterPro" id="IPR017850">
    <property type="entry name" value="Alkaline_phosphatase_core_sf"/>
</dbReference>
<dbReference type="RefSeq" id="WP_379961409.1">
    <property type="nucleotide sequence ID" value="NZ_JAUYVI010000010.1"/>
</dbReference>
<dbReference type="EMBL" id="JAUYVI010000010">
    <property type="protein sequence ID" value="MDQ7251235.1"/>
    <property type="molecule type" value="Genomic_DNA"/>
</dbReference>
<dbReference type="NCBIfam" id="TIGR03417">
    <property type="entry name" value="chol_sulfatase"/>
    <property type="match status" value="1"/>
</dbReference>
<keyword evidence="8" id="KW-1185">Reference proteome</keyword>
<dbReference type="PANTHER" id="PTHR45953">
    <property type="entry name" value="IDURONATE 2-SULFATASE"/>
    <property type="match status" value="1"/>
</dbReference>
<dbReference type="GO" id="GO:0047753">
    <property type="term" value="F:choline-sulfatase activity"/>
    <property type="evidence" value="ECO:0007669"/>
    <property type="project" value="UniProtKB-EC"/>
</dbReference>
<dbReference type="CDD" id="cd16032">
    <property type="entry name" value="choline-sulfatase"/>
    <property type="match status" value="1"/>
</dbReference>
<feature type="domain" description="Choline sulfatase enzyme C-terminal" evidence="6">
    <location>
        <begin position="440"/>
        <end position="481"/>
    </location>
</feature>
<dbReference type="SUPFAM" id="SSF53649">
    <property type="entry name" value="Alkaline phosphatase-like"/>
    <property type="match status" value="1"/>
</dbReference>
<feature type="region of interest" description="Disordered" evidence="4">
    <location>
        <begin position="478"/>
        <end position="498"/>
    </location>
</feature>
<dbReference type="Pfam" id="PF12411">
    <property type="entry name" value="Choline_sulf_C"/>
    <property type="match status" value="1"/>
</dbReference>
<dbReference type="InterPro" id="IPR025863">
    <property type="entry name" value="Choline_sulf_C_dom"/>
</dbReference>
<dbReference type="Proteomes" id="UP001230156">
    <property type="component" value="Unassembled WGS sequence"/>
</dbReference>
<evidence type="ECO:0000256" key="2">
    <source>
        <dbReference type="ARBA" id="ARBA00022723"/>
    </source>
</evidence>
<feature type="domain" description="Sulfatase N-terminal" evidence="5">
    <location>
        <begin position="4"/>
        <end position="346"/>
    </location>
</feature>
<dbReference type="Pfam" id="PF00884">
    <property type="entry name" value="Sulfatase"/>
    <property type="match status" value="1"/>
</dbReference>
<dbReference type="InterPro" id="IPR017785">
    <property type="entry name" value="Choline-sulfatase"/>
</dbReference>
<keyword evidence="2" id="KW-0479">Metal-binding</keyword>
<proteinExistence type="inferred from homology"/>
<dbReference type="InterPro" id="IPR000917">
    <property type="entry name" value="Sulfatase_N"/>
</dbReference>
<evidence type="ECO:0000313" key="7">
    <source>
        <dbReference type="EMBL" id="MDQ7251235.1"/>
    </source>
</evidence>
<dbReference type="PANTHER" id="PTHR45953:SF1">
    <property type="entry name" value="IDURONATE 2-SULFATASE"/>
    <property type="match status" value="1"/>
</dbReference>
<organism evidence="7 8">
    <name type="scientific">Dongia sedimenti</name>
    <dbReference type="NCBI Taxonomy" id="3064282"/>
    <lineage>
        <taxon>Bacteria</taxon>
        <taxon>Pseudomonadati</taxon>
        <taxon>Pseudomonadota</taxon>
        <taxon>Alphaproteobacteria</taxon>
        <taxon>Rhodospirillales</taxon>
        <taxon>Dongiaceae</taxon>
        <taxon>Dongia</taxon>
    </lineage>
</organism>
<comment type="caution">
    <text evidence="7">The sequence shown here is derived from an EMBL/GenBank/DDBJ whole genome shotgun (WGS) entry which is preliminary data.</text>
</comment>
<dbReference type="Gene3D" id="3.40.720.10">
    <property type="entry name" value="Alkaline Phosphatase, subunit A"/>
    <property type="match status" value="1"/>
</dbReference>
<gene>
    <name evidence="7" type="primary">betC</name>
    <name evidence="7" type="ORF">Q8A70_26350</name>
</gene>
<keyword evidence="3 7" id="KW-0378">Hydrolase</keyword>
<feature type="compositionally biased region" description="Basic and acidic residues" evidence="4">
    <location>
        <begin position="481"/>
        <end position="491"/>
    </location>
</feature>
<name>A0ABU0YVR3_9PROT</name>
<evidence type="ECO:0000256" key="3">
    <source>
        <dbReference type="ARBA" id="ARBA00022801"/>
    </source>
</evidence>
<sequence>MRKPNILFVMFDQMAALSLPVYGHPIVRMPNLEALARRGAVFDNAYCNAPLCSPARFALMTGRYPSSIGAYDNAAELPSDQRTWAHRLRMLGYRTCLSGKMDFTGADQLHGYEERLTTDLSPSDFGWTPNWDRPDLVQNWYHTLGSVAEAGPCDYSLNMEYDEDACFKAVQWLHRRAGETDERPFALTVSFMHPHDPYQAPRAFWDMYDGAEIDAPADDGQPIAARDMFGQRMYRLYDRGEIPIDASRVLLARRAYYGMLSYCDSLLGRLLERLEMLGLSENTVVVVTSDHGDMLGERGLWYKMVFFERAIRVPLVFAGPGIPAGARVTEPVSHLDLMPTFTAMAGGEITGDGQSLMPLLQGMRDAAREVVGQYMGEGYDHPLIMLRREQWKFIHSQAEGSFLYDLAADPMERRNIANSDLGRSLRDEVERRWDLAALREAVLASQRRRRLIHGALTQGRIAPWDFEPRENASGAYWRNYGDNRPDPDRALRLPRVPQ</sequence>
<evidence type="ECO:0000259" key="6">
    <source>
        <dbReference type="Pfam" id="PF12411"/>
    </source>
</evidence>
<evidence type="ECO:0000259" key="5">
    <source>
        <dbReference type="Pfam" id="PF00884"/>
    </source>
</evidence>
<dbReference type="EC" id="3.1.6.6" evidence="7"/>
<accession>A0ABU0YVR3</accession>
<dbReference type="InterPro" id="IPR024607">
    <property type="entry name" value="Sulfatase_CS"/>
</dbReference>
<dbReference type="PROSITE" id="PS00523">
    <property type="entry name" value="SULFATASE_1"/>
    <property type="match status" value="1"/>
</dbReference>
<protein>
    <submittedName>
        <fullName evidence="7">Choline-sulfatase</fullName>
        <ecNumber evidence="7">3.1.6.6</ecNumber>
    </submittedName>
</protein>
<evidence type="ECO:0000313" key="8">
    <source>
        <dbReference type="Proteomes" id="UP001230156"/>
    </source>
</evidence>
<comment type="similarity">
    <text evidence="1">Belongs to the sulfatase family.</text>
</comment>
<reference evidence="8" key="1">
    <citation type="submission" date="2023-08" db="EMBL/GenBank/DDBJ databases">
        <title>Rhodospirillaceae gen. nov., a novel taxon isolated from the Yangtze River Yuezi River estuary sludge.</title>
        <authorList>
            <person name="Ruan L."/>
        </authorList>
    </citation>
    <scope>NUCLEOTIDE SEQUENCE [LARGE SCALE GENOMIC DNA]</scope>
    <source>
        <strain evidence="8">R-7</strain>
    </source>
</reference>
<evidence type="ECO:0000256" key="1">
    <source>
        <dbReference type="ARBA" id="ARBA00008779"/>
    </source>
</evidence>
<evidence type="ECO:0000256" key="4">
    <source>
        <dbReference type="SAM" id="MobiDB-lite"/>
    </source>
</evidence>